<dbReference type="Gene3D" id="3.40.190.10">
    <property type="entry name" value="Periplasmic binding protein-like II"/>
    <property type="match status" value="1"/>
</dbReference>
<dbReference type="InterPro" id="IPR042100">
    <property type="entry name" value="Bug_dom1"/>
</dbReference>
<dbReference type="PANTHER" id="PTHR42928:SF5">
    <property type="entry name" value="BLR1237 PROTEIN"/>
    <property type="match status" value="1"/>
</dbReference>
<dbReference type="OrthoDB" id="8627412at2"/>
<comment type="similarity">
    <text evidence="1">Belongs to the UPF0065 (bug) family.</text>
</comment>
<dbReference type="PIRSF" id="PIRSF017082">
    <property type="entry name" value="YflP"/>
    <property type="match status" value="1"/>
</dbReference>
<feature type="signal peptide" evidence="2">
    <location>
        <begin position="1"/>
        <end position="31"/>
    </location>
</feature>
<dbReference type="SUPFAM" id="SSF53850">
    <property type="entry name" value="Periplasmic binding protein-like II"/>
    <property type="match status" value="1"/>
</dbReference>
<organism evidence="3 4">
    <name type="scientific">Blastococcus saxobsidens</name>
    <dbReference type="NCBI Taxonomy" id="138336"/>
    <lineage>
        <taxon>Bacteria</taxon>
        <taxon>Bacillati</taxon>
        <taxon>Actinomycetota</taxon>
        <taxon>Actinomycetes</taxon>
        <taxon>Geodermatophilales</taxon>
        <taxon>Geodermatophilaceae</taxon>
        <taxon>Blastococcus</taxon>
    </lineage>
</organism>
<dbReference type="RefSeq" id="WP_104526843.1">
    <property type="nucleotide sequence ID" value="NZ_POQT01000002.1"/>
</dbReference>
<keyword evidence="3" id="KW-0675">Receptor</keyword>
<dbReference type="AlphaFoldDB" id="A0A4Q7YBF5"/>
<evidence type="ECO:0000256" key="1">
    <source>
        <dbReference type="ARBA" id="ARBA00006987"/>
    </source>
</evidence>
<protein>
    <submittedName>
        <fullName evidence="3">Tripartite-type tricarboxylate transporter receptor subunit TctC</fullName>
    </submittedName>
</protein>
<dbReference type="PANTHER" id="PTHR42928">
    <property type="entry name" value="TRICARBOXYLATE-BINDING PROTEIN"/>
    <property type="match status" value="1"/>
</dbReference>
<feature type="chain" id="PRO_5038861465" evidence="2">
    <location>
        <begin position="32"/>
        <end position="350"/>
    </location>
</feature>
<name>A0A4Q7YBF5_9ACTN</name>
<dbReference type="CDD" id="cd07012">
    <property type="entry name" value="PBP2_Bug_TTT"/>
    <property type="match status" value="1"/>
</dbReference>
<dbReference type="Proteomes" id="UP000292507">
    <property type="component" value="Unassembled WGS sequence"/>
</dbReference>
<reference evidence="3 4" key="1">
    <citation type="submission" date="2019-02" db="EMBL/GenBank/DDBJ databases">
        <title>Sequencing the genomes of 1000 actinobacteria strains.</title>
        <authorList>
            <person name="Klenk H.-P."/>
        </authorList>
    </citation>
    <scope>NUCLEOTIDE SEQUENCE [LARGE SCALE GENOMIC DNA]</scope>
    <source>
        <strain evidence="3 4">DSM 44509</strain>
    </source>
</reference>
<dbReference type="Gene3D" id="3.40.190.150">
    <property type="entry name" value="Bordetella uptake gene, domain 1"/>
    <property type="match status" value="1"/>
</dbReference>
<proteinExistence type="inferred from homology"/>
<comment type="caution">
    <text evidence="3">The sequence shown here is derived from an EMBL/GenBank/DDBJ whole genome shotgun (WGS) entry which is preliminary data.</text>
</comment>
<evidence type="ECO:0000313" key="4">
    <source>
        <dbReference type="Proteomes" id="UP000292507"/>
    </source>
</evidence>
<gene>
    <name evidence="3" type="ORF">BKA19_3194</name>
</gene>
<dbReference type="EMBL" id="SHKV01000001">
    <property type="protein sequence ID" value="RZU33465.1"/>
    <property type="molecule type" value="Genomic_DNA"/>
</dbReference>
<dbReference type="InterPro" id="IPR005064">
    <property type="entry name" value="BUG"/>
</dbReference>
<evidence type="ECO:0000256" key="2">
    <source>
        <dbReference type="SAM" id="SignalP"/>
    </source>
</evidence>
<keyword evidence="2" id="KW-0732">Signal</keyword>
<keyword evidence="4" id="KW-1185">Reference proteome</keyword>
<sequence>MSSTKARHLRPGRLAALAAAALLPVSLAACGDDSGAGGAQAEGDPAACENYPSEDVTLLVPYSAGGGFDAWARLLAPFLEEELGGEAAVRVENQPGGGGMRAINTVYSAEPDGTTLVFTEPGYVAVNQILGNVEEGFDVTNLAYLGQTTADPQVFVVAADSDIETIEDLVAAGPVKHAGQDISPIETITYDAYGVEAEYILHEGTSDVVLAVRRGDSDVAVASLSSILPFMEAGEVKPILYLGTEEITPELVGYEQLQGVQTAAETGHPELADVLEQHRVLVTAPGTPDCIAEPLEEALMNTLENEEFLQLAEESDLRVVPASGEEAAEFVSNTVETFAEYEDVLEEAAG</sequence>
<evidence type="ECO:0000313" key="3">
    <source>
        <dbReference type="EMBL" id="RZU33465.1"/>
    </source>
</evidence>
<dbReference type="PROSITE" id="PS51257">
    <property type="entry name" value="PROKAR_LIPOPROTEIN"/>
    <property type="match status" value="1"/>
</dbReference>
<dbReference type="Pfam" id="PF03401">
    <property type="entry name" value="TctC"/>
    <property type="match status" value="1"/>
</dbReference>
<accession>A0A4Q7YBF5</accession>